<feature type="binding site" evidence="10">
    <location>
        <position position="183"/>
    </location>
    <ligand>
        <name>[4Fe-4S] cluster</name>
        <dbReference type="ChEBI" id="CHEBI:49883"/>
        <label>3</label>
    </ligand>
</feature>
<dbReference type="PROSITE" id="PS00198">
    <property type="entry name" value="4FE4S_FER_1"/>
    <property type="match status" value="1"/>
</dbReference>
<dbReference type="EMBL" id="JASCXX010000011">
    <property type="protein sequence ID" value="MDI6449583.1"/>
    <property type="molecule type" value="Genomic_DNA"/>
</dbReference>
<feature type="binding site" evidence="10">
    <location>
        <position position="157"/>
    </location>
    <ligand>
        <name>[4Fe-4S] cluster</name>
        <dbReference type="ChEBI" id="CHEBI:49883"/>
        <label>2</label>
    </ligand>
</feature>
<keyword evidence="10" id="KW-1003">Cell membrane</keyword>
<feature type="binding site" evidence="10">
    <location>
        <position position="62"/>
    </location>
    <ligand>
        <name>[4Fe-4S] cluster</name>
        <dbReference type="ChEBI" id="CHEBI:49883"/>
        <label>1</label>
    </ligand>
</feature>
<dbReference type="NCBIfam" id="TIGR01944">
    <property type="entry name" value="rnfB"/>
    <property type="match status" value="1"/>
</dbReference>
<dbReference type="PANTHER" id="PTHR43560">
    <property type="entry name" value="ION-TRANSLOCATING OXIDOREDUCTASE COMPLEX SUBUNIT B"/>
    <property type="match status" value="1"/>
</dbReference>
<evidence type="ECO:0000256" key="6">
    <source>
        <dbReference type="ARBA" id="ARBA00022982"/>
    </source>
</evidence>
<feature type="binding site" evidence="10">
    <location>
        <position position="67"/>
    </location>
    <ligand>
        <name>[4Fe-4S] cluster</name>
        <dbReference type="ChEBI" id="CHEBI:49883"/>
        <label>1</label>
    </ligand>
</feature>
<evidence type="ECO:0000313" key="15">
    <source>
        <dbReference type="Proteomes" id="UP001431776"/>
    </source>
</evidence>
<dbReference type="Pfam" id="PF00037">
    <property type="entry name" value="Fer4"/>
    <property type="match status" value="1"/>
</dbReference>
<dbReference type="GO" id="GO:0022900">
    <property type="term" value="P:electron transport chain"/>
    <property type="evidence" value="ECO:0007669"/>
    <property type="project" value="UniProtKB-UniRule"/>
</dbReference>
<feature type="transmembrane region" description="Helical" evidence="11">
    <location>
        <begin position="12"/>
        <end position="35"/>
    </location>
</feature>
<evidence type="ECO:0000313" key="14">
    <source>
        <dbReference type="EMBL" id="MDI6449583.1"/>
    </source>
</evidence>
<evidence type="ECO:0000256" key="10">
    <source>
        <dbReference type="HAMAP-Rule" id="MF_00463"/>
    </source>
</evidence>
<keyword evidence="15" id="KW-1185">Reference proteome</keyword>
<feature type="binding site" evidence="10">
    <location>
        <position position="180"/>
    </location>
    <ligand>
        <name>[4Fe-4S] cluster</name>
        <dbReference type="ChEBI" id="CHEBI:49883"/>
        <label>3</label>
    </ligand>
</feature>
<feature type="region of interest" description="Hydrophobic" evidence="10">
    <location>
        <begin position="1"/>
        <end position="36"/>
    </location>
</feature>
<dbReference type="SUPFAM" id="SSF54862">
    <property type="entry name" value="4Fe-4S ferredoxins"/>
    <property type="match status" value="1"/>
</dbReference>
<accession>A0AAW6U181</accession>
<dbReference type="InterPro" id="IPR017896">
    <property type="entry name" value="4Fe4S_Fe-S-bd"/>
</dbReference>
<keyword evidence="4 10" id="KW-0677">Repeat</keyword>
<proteinExistence type="inferred from homology"/>
<feature type="domain" description="4Fe-4S" evidence="13">
    <location>
        <begin position="42"/>
        <end position="101"/>
    </location>
</feature>
<dbReference type="InterPro" id="IPR007202">
    <property type="entry name" value="4Fe-4S_dom"/>
</dbReference>
<dbReference type="InterPro" id="IPR017900">
    <property type="entry name" value="4Fe4S_Fe_S_CS"/>
</dbReference>
<evidence type="ECO:0000256" key="11">
    <source>
        <dbReference type="SAM" id="Phobius"/>
    </source>
</evidence>
<comment type="cofactor">
    <cofactor evidence="10">
        <name>[4Fe-4S] cluster</name>
        <dbReference type="ChEBI" id="CHEBI:49883"/>
    </cofactor>
    <text evidence="10">Binds 3 [4Fe-4S] clusters.</text>
</comment>
<evidence type="ECO:0000256" key="9">
    <source>
        <dbReference type="ARBA" id="ARBA00023136"/>
    </source>
</evidence>
<evidence type="ECO:0000259" key="12">
    <source>
        <dbReference type="PROSITE" id="PS51379"/>
    </source>
</evidence>
<comment type="subunit">
    <text evidence="10">The complex is composed of six subunits: RnfA, RnfB, RnfC, RnfD, RnfE and RnfG.</text>
</comment>
<keyword evidence="2 10" id="KW-0004">4Fe-4S</keyword>
<reference evidence="14" key="1">
    <citation type="submission" date="2023-05" db="EMBL/GenBank/DDBJ databases">
        <title>Anaerotaeda fermentans gen. nov., sp. nov., a novel anaerobic planctomycete of the new family within the order Sedimentisphaerales isolated from Taman Peninsula, Russia.</title>
        <authorList>
            <person name="Khomyakova M.A."/>
            <person name="Merkel A.Y."/>
            <person name="Slobodkin A.I."/>
        </authorList>
    </citation>
    <scope>NUCLEOTIDE SEQUENCE</scope>
    <source>
        <strain evidence="14">M17dextr</strain>
    </source>
</reference>
<dbReference type="InterPro" id="IPR050395">
    <property type="entry name" value="4Fe4S_Ferredoxin_RnfB"/>
</dbReference>
<name>A0AAW6U181_9BACT</name>
<keyword evidence="3 10" id="KW-0479">Metal-binding</keyword>
<keyword evidence="6 10" id="KW-0249">Electron transport</keyword>
<dbReference type="PROSITE" id="PS51656">
    <property type="entry name" value="4FE4S"/>
    <property type="match status" value="1"/>
</dbReference>
<keyword evidence="9 10" id="KW-0472">Membrane</keyword>
<evidence type="ECO:0000256" key="4">
    <source>
        <dbReference type="ARBA" id="ARBA00022737"/>
    </source>
</evidence>
<evidence type="ECO:0000256" key="2">
    <source>
        <dbReference type="ARBA" id="ARBA00022485"/>
    </source>
</evidence>
<evidence type="ECO:0000256" key="7">
    <source>
        <dbReference type="ARBA" id="ARBA00023004"/>
    </source>
</evidence>
<keyword evidence="11" id="KW-0812">Transmembrane</keyword>
<dbReference type="Proteomes" id="UP001431776">
    <property type="component" value="Unassembled WGS sequence"/>
</dbReference>
<comment type="caution">
    <text evidence="14">The sequence shown here is derived from an EMBL/GenBank/DDBJ whole genome shotgun (WGS) entry which is preliminary data.</text>
</comment>
<dbReference type="GO" id="GO:0009055">
    <property type="term" value="F:electron transfer activity"/>
    <property type="evidence" value="ECO:0007669"/>
    <property type="project" value="InterPro"/>
</dbReference>
<dbReference type="AlphaFoldDB" id="A0AAW6U181"/>
<evidence type="ECO:0000256" key="8">
    <source>
        <dbReference type="ARBA" id="ARBA00023014"/>
    </source>
</evidence>
<gene>
    <name evidence="10" type="primary">rnfB</name>
    <name evidence="14" type="ORF">QJ522_11060</name>
</gene>
<dbReference type="InterPro" id="IPR010207">
    <property type="entry name" value="Elect_transpt_cplx_RnfB/RsxB"/>
</dbReference>
<keyword evidence="7 10" id="KW-0408">Iron</keyword>
<dbReference type="GO" id="GO:0051539">
    <property type="term" value="F:4 iron, 4 sulfur cluster binding"/>
    <property type="evidence" value="ECO:0007669"/>
    <property type="project" value="UniProtKB-UniRule"/>
</dbReference>
<feature type="binding site" evidence="10">
    <location>
        <position position="84"/>
    </location>
    <ligand>
        <name>[4Fe-4S] cluster</name>
        <dbReference type="ChEBI" id="CHEBI:49883"/>
        <label>1</label>
    </ligand>
</feature>
<evidence type="ECO:0000259" key="13">
    <source>
        <dbReference type="PROSITE" id="PS51656"/>
    </source>
</evidence>
<keyword evidence="11" id="KW-1133">Transmembrane helix</keyword>
<dbReference type="PROSITE" id="PS51379">
    <property type="entry name" value="4FE4S_FER_2"/>
    <property type="match status" value="1"/>
</dbReference>
<dbReference type="EC" id="7.-.-.-" evidence="10"/>
<comment type="function">
    <text evidence="10">Part of a membrane-bound complex that couples electron transfer with translocation of ions across the membrane.</text>
</comment>
<feature type="binding site" evidence="10">
    <location>
        <position position="151"/>
    </location>
    <ligand>
        <name>[4Fe-4S] cluster</name>
        <dbReference type="ChEBI" id="CHEBI:49883"/>
        <label>2</label>
    </ligand>
</feature>
<dbReference type="PANTHER" id="PTHR43560:SF1">
    <property type="entry name" value="ION-TRANSLOCATING OXIDOREDUCTASE COMPLEX SUBUNIT B"/>
    <property type="match status" value="1"/>
</dbReference>
<dbReference type="Gene3D" id="1.10.15.40">
    <property type="entry name" value="Electron transport complex subunit B, putative Fe-S cluster"/>
    <property type="match status" value="1"/>
</dbReference>
<dbReference type="RefSeq" id="WP_349244989.1">
    <property type="nucleotide sequence ID" value="NZ_JASCXX010000011.1"/>
</dbReference>
<dbReference type="GO" id="GO:0046872">
    <property type="term" value="F:metal ion binding"/>
    <property type="evidence" value="ECO:0007669"/>
    <property type="project" value="UniProtKB-KW"/>
</dbReference>
<comment type="similarity">
    <text evidence="10">Belongs to the 4Fe4S bacterial-type ferredoxin family. RnfB subfamily.</text>
</comment>
<organism evidence="14 15">
    <name type="scientific">Anaerobaca lacustris</name>
    <dbReference type="NCBI Taxonomy" id="3044600"/>
    <lineage>
        <taxon>Bacteria</taxon>
        <taxon>Pseudomonadati</taxon>
        <taxon>Planctomycetota</taxon>
        <taxon>Phycisphaerae</taxon>
        <taxon>Sedimentisphaerales</taxon>
        <taxon>Anaerobacaceae</taxon>
        <taxon>Anaerobaca</taxon>
    </lineage>
</organism>
<evidence type="ECO:0000256" key="3">
    <source>
        <dbReference type="ARBA" id="ARBA00022723"/>
    </source>
</evidence>
<dbReference type="Pfam" id="PF04060">
    <property type="entry name" value="FeS"/>
    <property type="match status" value="1"/>
</dbReference>
<keyword evidence="8 10" id="KW-0411">Iron-sulfur</keyword>
<feature type="binding site" evidence="10">
    <location>
        <position position="59"/>
    </location>
    <ligand>
        <name>[4Fe-4S] cluster</name>
        <dbReference type="ChEBI" id="CHEBI:49883"/>
        <label>1</label>
    </ligand>
</feature>
<protein>
    <recommendedName>
        <fullName evidence="10">Ion-translocating oxidoreductase complex subunit B</fullName>
        <ecNumber evidence="10">7.-.-.-</ecNumber>
    </recommendedName>
    <alternativeName>
        <fullName evidence="10">Rnf electron transport complex subunit B</fullName>
    </alternativeName>
</protein>
<feature type="binding site" evidence="10">
    <location>
        <position position="161"/>
    </location>
    <ligand>
        <name>[4Fe-4S] cluster</name>
        <dbReference type="ChEBI" id="CHEBI:49883"/>
        <label>3</label>
    </ligand>
</feature>
<comment type="caution">
    <text evidence="10">Lacks conserved residue(s) required for the propagation of feature annotation.</text>
</comment>
<comment type="subcellular location">
    <subcellularLocation>
        <location evidence="10">Cell membrane</location>
    </subcellularLocation>
</comment>
<dbReference type="HAMAP" id="MF_00463">
    <property type="entry name" value="RsxB_RnfB"/>
    <property type="match status" value="1"/>
</dbReference>
<evidence type="ECO:0000256" key="5">
    <source>
        <dbReference type="ARBA" id="ARBA00022967"/>
    </source>
</evidence>
<feature type="binding site" evidence="10">
    <location>
        <position position="190"/>
    </location>
    <ligand>
        <name>[4Fe-4S] cluster</name>
        <dbReference type="ChEBI" id="CHEBI:49883"/>
        <label>2</label>
    </ligand>
</feature>
<sequence>MMILANIVDLLSSAWMAGLIMLGLGFVFAVVLLIAHEKLKVEVDPRVVQIHAALPNIDCGACGFPGCGGYAKGVLENPELIGRCSPGGAAVAGKIAAILNLQASESGPAQRPIVHCRAHTADRTYYAEYQGIPSCTAANALANAQACKFGCLGFGDCVRACKFDALHIIDGLSTVDYSKCTGCTACSKACPRNLIEMVPFGHENMMTVACSSKENGKTTRAMCQVGCIGCGLCAKQSDAFTIADNLARMDYSKYAPCGENEAAMNKCPTGVIVYRGKTAPPPREPKAKPAASTTS</sequence>
<feature type="binding site" evidence="10">
    <location>
        <position position="147"/>
    </location>
    <ligand>
        <name>[4Fe-4S] cluster</name>
        <dbReference type="ChEBI" id="CHEBI:49883"/>
        <label>2</label>
    </ligand>
</feature>
<dbReference type="GO" id="GO:0005886">
    <property type="term" value="C:plasma membrane"/>
    <property type="evidence" value="ECO:0007669"/>
    <property type="project" value="UniProtKB-SubCell"/>
</dbReference>
<evidence type="ECO:0000256" key="1">
    <source>
        <dbReference type="ARBA" id="ARBA00022448"/>
    </source>
</evidence>
<feature type="domain" description="4Fe-4S ferredoxin-type" evidence="12">
    <location>
        <begin position="171"/>
        <end position="200"/>
    </location>
</feature>
<feature type="binding site" evidence="10">
    <location>
        <position position="186"/>
    </location>
    <ligand>
        <name>[4Fe-4S] cluster</name>
        <dbReference type="ChEBI" id="CHEBI:49883"/>
        <label>3</label>
    </ligand>
</feature>
<keyword evidence="5 10" id="KW-1278">Translocase</keyword>
<dbReference type="Gene3D" id="3.30.70.20">
    <property type="match status" value="1"/>
</dbReference>
<keyword evidence="1 10" id="KW-0813">Transport</keyword>